<evidence type="ECO:0000313" key="2">
    <source>
        <dbReference type="EMBL" id="MTD33073.1"/>
    </source>
</evidence>
<accession>A0A844G9N3</accession>
<dbReference type="RefSeq" id="WP_376767314.1">
    <property type="nucleotide sequence ID" value="NZ_WLYX01000001.1"/>
</dbReference>
<proteinExistence type="predicted"/>
<dbReference type="Proteomes" id="UP000446658">
    <property type="component" value="Unassembled WGS sequence"/>
</dbReference>
<gene>
    <name evidence="2" type="ORF">GKE73_07440</name>
</gene>
<dbReference type="EMBL" id="WLYX01000001">
    <property type="protein sequence ID" value="MTD33073.1"/>
    <property type="molecule type" value="Genomic_DNA"/>
</dbReference>
<comment type="caution">
    <text evidence="2">The sequence shown here is derived from an EMBL/GenBank/DDBJ whole genome shotgun (WGS) entry which is preliminary data.</text>
</comment>
<organism evidence="2 3">
    <name type="scientific">Paludibacterium denitrificans</name>
    <dbReference type="NCBI Taxonomy" id="2675226"/>
    <lineage>
        <taxon>Bacteria</taxon>
        <taxon>Pseudomonadati</taxon>
        <taxon>Pseudomonadota</taxon>
        <taxon>Betaproteobacteria</taxon>
        <taxon>Neisseriales</taxon>
        <taxon>Chromobacteriaceae</taxon>
        <taxon>Paludibacterium</taxon>
    </lineage>
</organism>
<evidence type="ECO:0000259" key="1">
    <source>
        <dbReference type="Pfam" id="PF09994"/>
    </source>
</evidence>
<keyword evidence="3" id="KW-1185">Reference proteome</keyword>
<sequence>MEGNNFFDIPLTVEFLGVFDTVASVGVTELFPGAQGHIDWADGTMQLPARSWIKCCAHLVSAHEQRLCFPMDSVGTTTDGAYPSCVKGEWVYPRSAQ</sequence>
<dbReference type="InterPro" id="IPR018712">
    <property type="entry name" value="Tle1-like_cat"/>
</dbReference>
<dbReference type="Pfam" id="PF09994">
    <property type="entry name" value="T6SS_Tle1-like_cat"/>
    <property type="match status" value="1"/>
</dbReference>
<dbReference type="AlphaFoldDB" id="A0A844G9N3"/>
<protein>
    <recommendedName>
        <fullName evidence="1">T6SS Phospholipase effector Tle1-like catalytic domain-containing protein</fullName>
    </recommendedName>
</protein>
<evidence type="ECO:0000313" key="3">
    <source>
        <dbReference type="Proteomes" id="UP000446658"/>
    </source>
</evidence>
<reference evidence="2 3" key="1">
    <citation type="submission" date="2019-11" db="EMBL/GenBank/DDBJ databases">
        <title>Draft genome sequence of Paludibacterium sp. dN18-1.</title>
        <authorList>
            <person name="Im W.-T."/>
        </authorList>
    </citation>
    <scope>NUCLEOTIDE SEQUENCE [LARGE SCALE GENOMIC DNA]</scope>
    <source>
        <strain evidence="3">dN 18-1</strain>
    </source>
</reference>
<name>A0A844G9N3_9NEIS</name>
<feature type="domain" description="T6SS Phospholipase effector Tle1-like catalytic" evidence="1">
    <location>
        <begin position="6"/>
        <end position="76"/>
    </location>
</feature>